<reference evidence="13 14" key="1">
    <citation type="submission" date="2020-02" db="EMBL/GenBank/DDBJ databases">
        <title>Bird 10,000 Genomes (B10K) Project - Family phase.</title>
        <authorList>
            <person name="Zhang G."/>
        </authorList>
    </citation>
    <scope>NUCLEOTIDE SEQUENCE [LARGE SCALE GENOMIC DNA]</scope>
    <source>
        <strain evidence="13">B10K-DU-006-06</strain>
    </source>
</reference>
<protein>
    <recommendedName>
        <fullName evidence="11">Olfactory receptor</fullName>
    </recommendedName>
</protein>
<feature type="non-terminal residue" evidence="13">
    <location>
        <position position="311"/>
    </location>
</feature>
<evidence type="ECO:0000313" key="14">
    <source>
        <dbReference type="Proteomes" id="UP000541332"/>
    </source>
</evidence>
<feature type="transmembrane region" description="Helical" evidence="11">
    <location>
        <begin position="134"/>
        <end position="156"/>
    </location>
</feature>
<dbReference type="InterPro" id="IPR000276">
    <property type="entry name" value="GPCR_Rhodpsn"/>
</dbReference>
<feature type="non-terminal residue" evidence="13">
    <location>
        <position position="1"/>
    </location>
</feature>
<keyword evidence="11" id="KW-0716">Sensory transduction</keyword>
<evidence type="ECO:0000313" key="13">
    <source>
        <dbReference type="EMBL" id="NXW91673.1"/>
    </source>
</evidence>
<dbReference type="PRINTS" id="PR00245">
    <property type="entry name" value="OLFACTORYR"/>
</dbReference>
<feature type="domain" description="G-protein coupled receptors family 1 profile" evidence="12">
    <location>
        <begin position="43"/>
        <end position="292"/>
    </location>
</feature>
<comment type="caution">
    <text evidence="13">The sequence shown here is derived from an EMBL/GenBank/DDBJ whole genome shotgun (WGS) entry which is preliminary data.</text>
</comment>
<evidence type="ECO:0000256" key="5">
    <source>
        <dbReference type="ARBA" id="ARBA00023040"/>
    </source>
</evidence>
<proteinExistence type="inferred from homology"/>
<dbReference type="AlphaFoldDB" id="A0A7L4FZH1"/>
<dbReference type="Gene3D" id="1.20.1070.10">
    <property type="entry name" value="Rhodopsin 7-helix transmembrane proteins"/>
    <property type="match status" value="1"/>
</dbReference>
<dbReference type="GO" id="GO:0004984">
    <property type="term" value="F:olfactory receptor activity"/>
    <property type="evidence" value="ECO:0007669"/>
    <property type="project" value="InterPro"/>
</dbReference>
<dbReference type="GO" id="GO:0005886">
    <property type="term" value="C:plasma membrane"/>
    <property type="evidence" value="ECO:0007669"/>
    <property type="project" value="UniProtKB-SubCell"/>
</dbReference>
<dbReference type="InterPro" id="IPR000725">
    <property type="entry name" value="Olfact_rcpt"/>
</dbReference>
<dbReference type="PANTHER" id="PTHR48018">
    <property type="entry name" value="OLFACTORY RECEPTOR"/>
    <property type="match status" value="1"/>
</dbReference>
<evidence type="ECO:0000256" key="2">
    <source>
        <dbReference type="ARBA" id="ARBA00004141"/>
    </source>
</evidence>
<evidence type="ECO:0000256" key="8">
    <source>
        <dbReference type="ARBA" id="ARBA00023180"/>
    </source>
</evidence>
<feature type="transmembrane region" description="Helical" evidence="11">
    <location>
        <begin position="103"/>
        <end position="122"/>
    </location>
</feature>
<dbReference type="EMBL" id="VWYH01008199">
    <property type="protein sequence ID" value="NXW91673.1"/>
    <property type="molecule type" value="Genomic_DNA"/>
</dbReference>
<evidence type="ECO:0000256" key="3">
    <source>
        <dbReference type="ARBA" id="ARBA00022692"/>
    </source>
</evidence>
<feature type="transmembrane region" description="Helical" evidence="11">
    <location>
        <begin position="200"/>
        <end position="218"/>
    </location>
</feature>
<dbReference type="InterPro" id="IPR017452">
    <property type="entry name" value="GPCR_Rhodpsn_7TM"/>
</dbReference>
<dbReference type="OrthoDB" id="9889152at2759"/>
<gene>
    <name evidence="13" type="primary">Or8u8</name>
    <name evidence="13" type="ORF">ALOBEC_R10475</name>
</gene>
<keyword evidence="8" id="KW-0325">Glycoprotein</keyword>
<dbReference type="FunFam" id="1.20.1070.10:FF:000003">
    <property type="entry name" value="Olfactory receptor"/>
    <property type="match status" value="1"/>
</dbReference>
<dbReference type="GO" id="GO:0004930">
    <property type="term" value="F:G protein-coupled receptor activity"/>
    <property type="evidence" value="ECO:0007669"/>
    <property type="project" value="UniProtKB-KW"/>
</dbReference>
<feature type="transmembrane region" description="Helical" evidence="11">
    <location>
        <begin position="275"/>
        <end position="294"/>
    </location>
</feature>
<evidence type="ECO:0000256" key="7">
    <source>
        <dbReference type="ARBA" id="ARBA00023170"/>
    </source>
</evidence>
<dbReference type="PRINTS" id="PR00237">
    <property type="entry name" value="GPCRRHODOPSN"/>
</dbReference>
<evidence type="ECO:0000256" key="4">
    <source>
        <dbReference type="ARBA" id="ARBA00022989"/>
    </source>
</evidence>
<keyword evidence="6 11" id="KW-0472">Membrane</keyword>
<dbReference type="PROSITE" id="PS50262">
    <property type="entry name" value="G_PROTEIN_RECEP_F1_2"/>
    <property type="match status" value="1"/>
</dbReference>
<keyword evidence="7 10" id="KW-0675">Receptor</keyword>
<evidence type="ECO:0000256" key="6">
    <source>
        <dbReference type="ARBA" id="ARBA00023136"/>
    </source>
</evidence>
<keyword evidence="14" id="KW-1185">Reference proteome</keyword>
<comment type="subcellular location">
    <subcellularLocation>
        <location evidence="11">Cell membrane</location>
        <topology evidence="11">Multi-pass membrane protein</topology>
    </subcellularLocation>
    <subcellularLocation>
        <location evidence="2">Membrane</location>
        <topology evidence="2">Multi-pass membrane protein</topology>
    </subcellularLocation>
</comment>
<evidence type="ECO:0000256" key="9">
    <source>
        <dbReference type="ARBA" id="ARBA00023224"/>
    </source>
</evidence>
<feature type="transmembrane region" description="Helical" evidence="11">
    <location>
        <begin position="239"/>
        <end position="263"/>
    </location>
</feature>
<keyword evidence="11" id="KW-0552">Olfaction</keyword>
<keyword evidence="3 10" id="KW-0812">Transmembrane</keyword>
<evidence type="ECO:0000256" key="11">
    <source>
        <dbReference type="RuleBase" id="RU363047"/>
    </source>
</evidence>
<evidence type="ECO:0000259" key="12">
    <source>
        <dbReference type="PROSITE" id="PS50262"/>
    </source>
</evidence>
<organism evidence="13 14">
    <name type="scientific">Pampusana beccarii</name>
    <name type="common">Western bronze ground-dove</name>
    <dbReference type="NCBI Taxonomy" id="2953425"/>
    <lineage>
        <taxon>Eukaryota</taxon>
        <taxon>Metazoa</taxon>
        <taxon>Chordata</taxon>
        <taxon>Craniata</taxon>
        <taxon>Vertebrata</taxon>
        <taxon>Euteleostomi</taxon>
        <taxon>Archelosauria</taxon>
        <taxon>Archosauria</taxon>
        <taxon>Dinosauria</taxon>
        <taxon>Saurischia</taxon>
        <taxon>Theropoda</taxon>
        <taxon>Coelurosauria</taxon>
        <taxon>Aves</taxon>
        <taxon>Neognathae</taxon>
        <taxon>Neoaves</taxon>
        <taxon>Columbimorphae</taxon>
        <taxon>Columbiformes</taxon>
        <taxon>Columbidae</taxon>
        <taxon>Pampusana</taxon>
    </lineage>
</organism>
<keyword evidence="9 10" id="KW-0807">Transducer</keyword>
<comment type="similarity">
    <text evidence="10">Belongs to the G-protein coupled receptor 1 family.</text>
</comment>
<evidence type="ECO:0000256" key="10">
    <source>
        <dbReference type="RuleBase" id="RU000688"/>
    </source>
</evidence>
<feature type="transmembrane region" description="Helical" evidence="11">
    <location>
        <begin position="29"/>
        <end position="50"/>
    </location>
</feature>
<evidence type="ECO:0000256" key="1">
    <source>
        <dbReference type="ARBA" id="ARBA00002936"/>
    </source>
</evidence>
<dbReference type="PROSITE" id="PS00237">
    <property type="entry name" value="G_PROTEIN_RECEP_F1_1"/>
    <property type="match status" value="1"/>
</dbReference>
<dbReference type="Proteomes" id="UP000541332">
    <property type="component" value="Unassembled WGS sequence"/>
</dbReference>
<keyword evidence="11" id="KW-1003">Cell membrane</keyword>
<keyword evidence="4 11" id="KW-1133">Transmembrane helix</keyword>
<name>A0A7L4FZH1_9COLU</name>
<sequence>VKMAEENCTQVTQFTFSGLTEHPPLQPTLFVLFLGTYMLTLVGNLGLIALIRVSPQLRTPMYFFLGSLSFLDICFSSTISPKMLLDLPRKEKAISFAGCLTQFYFYVIFATTEVYLLAAMAYDRYVAISKPLHYQVVMSPGICMGLVVVSYLVGLLNATMHTSALLWLSFCGPLVINHFYCDGPPLFAIASSDTRLNEGLMFMLVGFDLVVTNLLILASYSRIVVVVGRMGSAASRRKAFSTCASHLATVVIINVSAAFNYLQPSSSNSLRSKKVTSIFCAVIIPMLNPVIYSLRNKEVKQALSSFIRRKT</sequence>
<keyword evidence="5 10" id="KW-0297">G-protein coupled receptor</keyword>
<accession>A0A7L4FZH1</accession>
<comment type="function">
    <text evidence="1">Odorant receptor.</text>
</comment>
<feature type="transmembrane region" description="Helical" evidence="11">
    <location>
        <begin position="62"/>
        <end position="83"/>
    </location>
</feature>
<dbReference type="SUPFAM" id="SSF81321">
    <property type="entry name" value="Family A G protein-coupled receptor-like"/>
    <property type="match status" value="1"/>
</dbReference>
<dbReference type="Pfam" id="PF13853">
    <property type="entry name" value="7tm_4"/>
    <property type="match status" value="1"/>
</dbReference>